<dbReference type="GO" id="GO:0005743">
    <property type="term" value="C:mitochondrial inner membrane"/>
    <property type="evidence" value="ECO:0007669"/>
    <property type="project" value="UniProtKB-SubCell"/>
</dbReference>
<evidence type="ECO:0000256" key="6">
    <source>
        <dbReference type="ARBA" id="ARBA00012487"/>
    </source>
</evidence>
<evidence type="ECO:0000256" key="18">
    <source>
        <dbReference type="ARBA" id="ARBA00029893"/>
    </source>
</evidence>
<comment type="pathway">
    <text evidence="4">Lipid metabolism.</text>
</comment>
<evidence type="ECO:0000256" key="9">
    <source>
        <dbReference type="ARBA" id="ARBA00022679"/>
    </source>
</evidence>
<keyword evidence="15" id="KW-0472">Membrane</keyword>
<dbReference type="EC" id="2.7.7.41" evidence="6"/>
<evidence type="ECO:0000256" key="7">
    <source>
        <dbReference type="ARBA" id="ARBA00018337"/>
    </source>
</evidence>
<dbReference type="UniPathway" id="UPA00557">
    <property type="reaction ID" value="UER00614"/>
</dbReference>
<keyword evidence="14" id="KW-0496">Mitochondrion</keyword>
<dbReference type="EMBL" id="LWCA01000011">
    <property type="protein sequence ID" value="OAF71987.1"/>
    <property type="molecule type" value="Genomic_DNA"/>
</dbReference>
<dbReference type="GO" id="GO:0016024">
    <property type="term" value="P:CDP-diacylglycerol biosynthetic process"/>
    <property type="evidence" value="ECO:0007669"/>
    <property type="project" value="UniProtKB-UniPathway"/>
</dbReference>
<evidence type="ECO:0000313" key="20">
    <source>
        <dbReference type="EMBL" id="OAF71987.1"/>
    </source>
</evidence>
<evidence type="ECO:0000256" key="16">
    <source>
        <dbReference type="ARBA" id="ARBA00023209"/>
    </source>
</evidence>
<comment type="pathway">
    <text evidence="3">Phospholipid metabolism; CDP-diacylglycerol biosynthesis; CDP-diacylglycerol from sn-glycerol 3-phosphate: step 3/3.</text>
</comment>
<evidence type="ECO:0000256" key="1">
    <source>
        <dbReference type="ARBA" id="ARBA00001946"/>
    </source>
</evidence>
<keyword evidence="21" id="KW-1185">Reference proteome</keyword>
<organism evidence="20 21">
    <name type="scientific">Intoshia linei</name>
    <dbReference type="NCBI Taxonomy" id="1819745"/>
    <lineage>
        <taxon>Eukaryota</taxon>
        <taxon>Metazoa</taxon>
        <taxon>Spiralia</taxon>
        <taxon>Lophotrochozoa</taxon>
        <taxon>Mesozoa</taxon>
        <taxon>Orthonectida</taxon>
        <taxon>Rhopaluridae</taxon>
        <taxon>Intoshia</taxon>
    </lineage>
</organism>
<comment type="similarity">
    <text evidence="5">Belongs to the TAM41 family.</text>
</comment>
<evidence type="ECO:0000256" key="15">
    <source>
        <dbReference type="ARBA" id="ARBA00023136"/>
    </source>
</evidence>
<keyword evidence="8" id="KW-0444">Lipid biosynthesis</keyword>
<evidence type="ECO:0000256" key="17">
    <source>
        <dbReference type="ARBA" id="ARBA00023264"/>
    </source>
</evidence>
<keyword evidence="10" id="KW-0548">Nucleotidyltransferase</keyword>
<sequence>MNIFRREIVKIFPKTNTNLICGYGSGFFQQNSKVEEKMIDMMICVNDSLSWHKENIQQNHQHYSGLMKLFGPKLISTLQRCGEKVYFNTGSQFLGHSIKYGVIDSNSFKDDLLLWKNMYISGRFHKPIEMLYSTPQIKNLDLHQFNVDKPVNIQKCDLSFAIHRNRFMALSTAILMLSIEKENTFLFRNIFQRISNLSYGGDVRTYFAEDTKKVEKIINGSYSKFVDIYQPYFKILSDTLPNDIFIDEDKHTITIIKSSKLNEYLKYTIEPILQELYTKKSFIPQFNKILQKRVFWSSISQAIKCSITVKPSISIRYIIRKMNKFMNSQ</sequence>
<keyword evidence="11" id="KW-0999">Mitochondrion inner membrane</keyword>
<evidence type="ECO:0000256" key="4">
    <source>
        <dbReference type="ARBA" id="ARBA00005189"/>
    </source>
</evidence>
<accession>A0A177BCF9</accession>
<evidence type="ECO:0000256" key="3">
    <source>
        <dbReference type="ARBA" id="ARBA00005119"/>
    </source>
</evidence>
<gene>
    <name evidence="20" type="ORF">A3Q56_00245</name>
</gene>
<keyword evidence="17" id="KW-1208">Phospholipid metabolism</keyword>
<evidence type="ECO:0000256" key="12">
    <source>
        <dbReference type="ARBA" id="ARBA00022842"/>
    </source>
</evidence>
<reference evidence="20 21" key="1">
    <citation type="submission" date="2016-04" db="EMBL/GenBank/DDBJ databases">
        <title>The genome of Intoshia linei affirms orthonectids as highly simplified spiralians.</title>
        <authorList>
            <person name="Mikhailov K.V."/>
            <person name="Slusarev G.S."/>
            <person name="Nikitin M.A."/>
            <person name="Logacheva M.D."/>
            <person name="Penin A."/>
            <person name="Aleoshin V."/>
            <person name="Panchin Y.V."/>
        </authorList>
    </citation>
    <scope>NUCLEOTIDE SEQUENCE [LARGE SCALE GENOMIC DNA]</scope>
    <source>
        <strain evidence="20">Intl2013</strain>
        <tissue evidence="20">Whole animal</tissue>
    </source>
</reference>
<evidence type="ECO:0000256" key="14">
    <source>
        <dbReference type="ARBA" id="ARBA00023128"/>
    </source>
</evidence>
<evidence type="ECO:0000256" key="13">
    <source>
        <dbReference type="ARBA" id="ARBA00023098"/>
    </source>
</evidence>
<evidence type="ECO:0000256" key="10">
    <source>
        <dbReference type="ARBA" id="ARBA00022695"/>
    </source>
</evidence>
<dbReference type="Pfam" id="PF09139">
    <property type="entry name" value="Tam41_Mmp37"/>
    <property type="match status" value="2"/>
</dbReference>
<evidence type="ECO:0000256" key="2">
    <source>
        <dbReference type="ARBA" id="ARBA00004443"/>
    </source>
</evidence>
<dbReference type="InterPro" id="IPR015222">
    <property type="entry name" value="Tam41"/>
</dbReference>
<dbReference type="Proteomes" id="UP000078046">
    <property type="component" value="Unassembled WGS sequence"/>
</dbReference>
<protein>
    <recommendedName>
        <fullName evidence="7">Phosphatidate cytidylyltransferase, mitochondrial</fullName>
        <ecNumber evidence="6">2.7.7.41</ecNumber>
    </recommendedName>
    <alternativeName>
        <fullName evidence="18">CDP-diacylglycerol synthase</fullName>
    </alternativeName>
    <alternativeName>
        <fullName evidence="19">Mitochondrial translocator assembly and maintenance protein 41 homolog</fullName>
    </alternativeName>
</protein>
<dbReference type="OrthoDB" id="341477at2759"/>
<dbReference type="GO" id="GO:0032049">
    <property type="term" value="P:cardiolipin biosynthetic process"/>
    <property type="evidence" value="ECO:0007669"/>
    <property type="project" value="InterPro"/>
</dbReference>
<dbReference type="AlphaFoldDB" id="A0A177BCF9"/>
<evidence type="ECO:0000256" key="19">
    <source>
        <dbReference type="ARBA" id="ARBA00031502"/>
    </source>
</evidence>
<comment type="subcellular location">
    <subcellularLocation>
        <location evidence="2">Mitochondrion inner membrane</location>
        <topology evidence="2">Peripheral membrane protein</topology>
        <orientation evidence="2">Matrix side</orientation>
    </subcellularLocation>
</comment>
<keyword evidence="12" id="KW-0460">Magnesium</keyword>
<dbReference type="PANTHER" id="PTHR13619:SF0">
    <property type="entry name" value="PHOSPHATIDATE CYTIDYLYLTRANSFERASE, MITOCHONDRIAL"/>
    <property type="match status" value="1"/>
</dbReference>
<keyword evidence="16" id="KW-0594">Phospholipid biosynthesis</keyword>
<keyword evidence="9" id="KW-0808">Transferase</keyword>
<evidence type="ECO:0000256" key="5">
    <source>
        <dbReference type="ARBA" id="ARBA00005458"/>
    </source>
</evidence>
<dbReference type="PANTHER" id="PTHR13619">
    <property type="entry name" value="PHOSPHATIDATE CYTIDYLYLTRANSFERASE, MITOCHONDRIAL"/>
    <property type="match status" value="1"/>
</dbReference>
<evidence type="ECO:0000256" key="11">
    <source>
        <dbReference type="ARBA" id="ARBA00022792"/>
    </source>
</evidence>
<comment type="cofactor">
    <cofactor evidence="1">
        <name>Mg(2+)</name>
        <dbReference type="ChEBI" id="CHEBI:18420"/>
    </cofactor>
</comment>
<keyword evidence="13" id="KW-0443">Lipid metabolism</keyword>
<name>A0A177BCF9_9BILA</name>
<dbReference type="GO" id="GO:0004605">
    <property type="term" value="F:phosphatidate cytidylyltransferase activity"/>
    <property type="evidence" value="ECO:0007669"/>
    <property type="project" value="UniProtKB-EC"/>
</dbReference>
<comment type="caution">
    <text evidence="20">The sequence shown here is derived from an EMBL/GenBank/DDBJ whole genome shotgun (WGS) entry which is preliminary data.</text>
</comment>
<evidence type="ECO:0000313" key="21">
    <source>
        <dbReference type="Proteomes" id="UP000078046"/>
    </source>
</evidence>
<proteinExistence type="inferred from homology"/>
<evidence type="ECO:0000256" key="8">
    <source>
        <dbReference type="ARBA" id="ARBA00022516"/>
    </source>
</evidence>